<sequence length="57" mass="5984">MAGKAVCFLSITVQADDSGRDAEDQQAQQQDVQGFMPGAGRADDLSGWRTHGLGMSA</sequence>
<dbReference type="AlphaFoldDB" id="A0A3M5ZUL9"/>
<name>A0A3M5ZUL9_PSESS</name>
<evidence type="ECO:0000313" key="3">
    <source>
        <dbReference type="Proteomes" id="UP000270795"/>
    </source>
</evidence>
<reference evidence="2 3" key="1">
    <citation type="submission" date="2018-08" db="EMBL/GenBank/DDBJ databases">
        <title>Recombination of ecologically and evolutionarily significant loci maintains genetic cohesion in the Pseudomonas syringae species complex.</title>
        <authorList>
            <person name="Dillon M."/>
            <person name="Thakur S."/>
            <person name="Almeida R.N.D."/>
            <person name="Weir B.S."/>
            <person name="Guttman D.S."/>
        </authorList>
    </citation>
    <scope>NUCLEOTIDE SEQUENCE [LARGE SCALE GENOMIC DNA]</scope>
    <source>
        <strain evidence="2 3">ICMP 11899</strain>
    </source>
</reference>
<gene>
    <name evidence="2" type="ORF">ALP17_111962</name>
</gene>
<comment type="caution">
    <text evidence="2">The sequence shown here is derived from an EMBL/GenBank/DDBJ whole genome shotgun (WGS) entry which is preliminary data.</text>
</comment>
<dbReference type="Proteomes" id="UP000270795">
    <property type="component" value="Unassembled WGS sequence"/>
</dbReference>
<proteinExistence type="predicted"/>
<protein>
    <submittedName>
        <fullName evidence="2">Uncharacterized protein</fullName>
    </submittedName>
</protein>
<accession>A0A3M5ZUL9</accession>
<dbReference type="EMBL" id="RBUM01000418">
    <property type="protein sequence ID" value="RMV10751.1"/>
    <property type="molecule type" value="Genomic_DNA"/>
</dbReference>
<evidence type="ECO:0000313" key="2">
    <source>
        <dbReference type="EMBL" id="RMV10751.1"/>
    </source>
</evidence>
<evidence type="ECO:0000256" key="1">
    <source>
        <dbReference type="SAM" id="MobiDB-lite"/>
    </source>
</evidence>
<feature type="region of interest" description="Disordered" evidence="1">
    <location>
        <begin position="35"/>
        <end position="57"/>
    </location>
</feature>
<organism evidence="2 3">
    <name type="scientific">Pseudomonas savastanoi</name>
    <name type="common">Pseudomonas syringae pv. savastanoi</name>
    <dbReference type="NCBI Taxonomy" id="29438"/>
    <lineage>
        <taxon>Bacteria</taxon>
        <taxon>Pseudomonadati</taxon>
        <taxon>Pseudomonadota</taxon>
        <taxon>Gammaproteobacteria</taxon>
        <taxon>Pseudomonadales</taxon>
        <taxon>Pseudomonadaceae</taxon>
        <taxon>Pseudomonas</taxon>
    </lineage>
</organism>